<feature type="transmembrane region" description="Helical" evidence="6">
    <location>
        <begin position="210"/>
        <end position="237"/>
    </location>
</feature>
<dbReference type="GO" id="GO:0055085">
    <property type="term" value="P:transmembrane transport"/>
    <property type="evidence" value="ECO:0007669"/>
    <property type="project" value="TreeGrafter"/>
</dbReference>
<gene>
    <name evidence="7" type="ORF">SAMN05216498_1295</name>
</gene>
<keyword evidence="4 6" id="KW-1133">Transmembrane helix</keyword>
<evidence type="ECO:0000256" key="4">
    <source>
        <dbReference type="ARBA" id="ARBA00022989"/>
    </source>
</evidence>
<feature type="transmembrane region" description="Helical" evidence="6">
    <location>
        <begin position="243"/>
        <end position="264"/>
    </location>
</feature>
<reference evidence="7 8" key="1">
    <citation type="submission" date="2016-10" db="EMBL/GenBank/DDBJ databases">
        <authorList>
            <person name="de Groot N.N."/>
        </authorList>
    </citation>
    <scope>NUCLEOTIDE SEQUENCE [LARGE SCALE GENOMIC DNA]</scope>
    <source>
        <strain evidence="7 8">CGMCC 1.3442</strain>
    </source>
</reference>
<keyword evidence="5 6" id="KW-0472">Membrane</keyword>
<evidence type="ECO:0000313" key="8">
    <source>
        <dbReference type="Proteomes" id="UP000199334"/>
    </source>
</evidence>
<feature type="transmembrane region" description="Helical" evidence="6">
    <location>
        <begin position="271"/>
        <end position="293"/>
    </location>
</feature>
<sequence>MQLFKNVTKKQWTILIYIVLLLLFAYFILPISVPLILAFLTALFVNPLVRLCTRRFRVNRKIAVSIVFILLISILATIGTYTTIKAIGQIKNIQDNIPTYISEIETELTELRTKVEDYTEDWPDEFVEQAENQVSTTLSKYGEQLEEIDYIDNITQLFMKVPNFLINLLVYLIALFLFMLELPNIRNKFYSIMTDETQEKFKFMNARLSYVLLGFLKAQFLVSLIIFTVTLIGLLIITPKIALIMSIIIWLVDLIPIIGSIIVLGPWSLYMFFTGDIMLGTQLAVLAIILLAIRRTVEPKVMGHHIGLSPLPTLIAMFLGLQLIGFLGFFLGPIFVILFNSAKEAGIIKWNMKI</sequence>
<feature type="transmembrane region" description="Helical" evidence="6">
    <location>
        <begin position="12"/>
        <end position="29"/>
    </location>
</feature>
<dbReference type="PANTHER" id="PTHR21716:SF68">
    <property type="entry name" value="TRANSPORT PROTEIN YTVI-RELATED"/>
    <property type="match status" value="1"/>
</dbReference>
<evidence type="ECO:0000256" key="3">
    <source>
        <dbReference type="ARBA" id="ARBA00022692"/>
    </source>
</evidence>
<evidence type="ECO:0000313" key="7">
    <source>
        <dbReference type="EMBL" id="SDN05603.1"/>
    </source>
</evidence>
<evidence type="ECO:0000256" key="5">
    <source>
        <dbReference type="ARBA" id="ARBA00023136"/>
    </source>
</evidence>
<feature type="transmembrane region" description="Helical" evidence="6">
    <location>
        <begin position="164"/>
        <end position="183"/>
    </location>
</feature>
<evidence type="ECO:0000256" key="6">
    <source>
        <dbReference type="SAM" id="Phobius"/>
    </source>
</evidence>
<accession>A0A1G9YB18</accession>
<feature type="transmembrane region" description="Helical" evidence="6">
    <location>
        <begin position="62"/>
        <end position="84"/>
    </location>
</feature>
<organism evidence="7 8">
    <name type="scientific">Tenuibacillus multivorans</name>
    <dbReference type="NCBI Taxonomy" id="237069"/>
    <lineage>
        <taxon>Bacteria</taxon>
        <taxon>Bacillati</taxon>
        <taxon>Bacillota</taxon>
        <taxon>Bacilli</taxon>
        <taxon>Bacillales</taxon>
        <taxon>Bacillaceae</taxon>
        <taxon>Tenuibacillus</taxon>
    </lineage>
</organism>
<comment type="similarity">
    <text evidence="2">Belongs to the autoinducer-2 exporter (AI-2E) (TC 2.A.86) family.</text>
</comment>
<dbReference type="STRING" id="237069.SAMN05216498_1295"/>
<feature type="transmembrane region" description="Helical" evidence="6">
    <location>
        <begin position="313"/>
        <end position="339"/>
    </location>
</feature>
<evidence type="ECO:0000256" key="1">
    <source>
        <dbReference type="ARBA" id="ARBA00004141"/>
    </source>
</evidence>
<comment type="subcellular location">
    <subcellularLocation>
        <location evidence="1">Membrane</location>
        <topology evidence="1">Multi-pass membrane protein</topology>
    </subcellularLocation>
</comment>
<dbReference type="GO" id="GO:0016020">
    <property type="term" value="C:membrane"/>
    <property type="evidence" value="ECO:0007669"/>
    <property type="project" value="UniProtKB-SubCell"/>
</dbReference>
<dbReference type="Proteomes" id="UP000199334">
    <property type="component" value="Unassembled WGS sequence"/>
</dbReference>
<name>A0A1G9YB18_9BACI</name>
<dbReference type="InterPro" id="IPR002549">
    <property type="entry name" value="AI-2E-like"/>
</dbReference>
<keyword evidence="3 6" id="KW-0812">Transmembrane</keyword>
<evidence type="ECO:0000256" key="2">
    <source>
        <dbReference type="ARBA" id="ARBA00009773"/>
    </source>
</evidence>
<dbReference type="EMBL" id="FNIG01000002">
    <property type="protein sequence ID" value="SDN05603.1"/>
    <property type="molecule type" value="Genomic_DNA"/>
</dbReference>
<dbReference type="AlphaFoldDB" id="A0A1G9YB18"/>
<protein>
    <submittedName>
        <fullName evidence="7">Sporulation integral membrane protein YtvI</fullName>
    </submittedName>
</protein>
<dbReference type="Pfam" id="PF01594">
    <property type="entry name" value="AI-2E_transport"/>
    <property type="match status" value="1"/>
</dbReference>
<dbReference type="PANTHER" id="PTHR21716">
    <property type="entry name" value="TRANSMEMBRANE PROTEIN"/>
    <property type="match status" value="1"/>
</dbReference>
<dbReference type="InterPro" id="IPR014227">
    <property type="entry name" value="YtvI-like"/>
</dbReference>
<dbReference type="NCBIfam" id="TIGR02872">
    <property type="entry name" value="spore_ytvI"/>
    <property type="match status" value="1"/>
</dbReference>
<keyword evidence="8" id="KW-1185">Reference proteome</keyword>
<proteinExistence type="inferred from homology"/>